<evidence type="ECO:0000313" key="4">
    <source>
        <dbReference type="EMBL" id="KAH7319960.1"/>
    </source>
</evidence>
<sequence length="281" mass="30476">MQKVNLQVMKKWIASRIAEILQNDDDVVIELCFNLIEGPRFPDIKSLQIQLTGFLDKDTAPFCKELWKLLLSAQTSPQGVPKELLEAKKLELMQEKIEADRAAEDARKRREDGRGAVAIVGKVVAVIVHSILEAGVATPVEAGGRDLQSHATVTIEILLGTVTFREAEAVVGGIATVGAYEDEDALRRGLLPLDPNHGAGASLEALPRVAHSQTVRPDIRHHLAAIEVPIPITPLSPTSLSSLISSTAELLALTKPQSSTELQPEQKPFLVGRCACSQTQR</sequence>
<dbReference type="AlphaFoldDB" id="A0A8K0SQJ0"/>
<comment type="caution">
    <text evidence="4">The sequence shown here is derived from an EMBL/GenBank/DDBJ whole genome shotgun (WGS) entry which is preliminary data.</text>
</comment>
<dbReference type="InterPro" id="IPR036483">
    <property type="entry name" value="PWI_dom_sf"/>
</dbReference>
<dbReference type="InterPro" id="IPR002483">
    <property type="entry name" value="PWI_dom"/>
</dbReference>
<reference evidence="4" key="1">
    <citation type="journal article" date="2021" name="Nat. Commun.">
        <title>Genetic determinants of endophytism in the Arabidopsis root mycobiome.</title>
        <authorList>
            <person name="Mesny F."/>
            <person name="Miyauchi S."/>
            <person name="Thiergart T."/>
            <person name="Pickel B."/>
            <person name="Atanasova L."/>
            <person name="Karlsson M."/>
            <person name="Huettel B."/>
            <person name="Barry K.W."/>
            <person name="Haridas S."/>
            <person name="Chen C."/>
            <person name="Bauer D."/>
            <person name="Andreopoulos W."/>
            <person name="Pangilinan J."/>
            <person name="LaButti K."/>
            <person name="Riley R."/>
            <person name="Lipzen A."/>
            <person name="Clum A."/>
            <person name="Drula E."/>
            <person name="Henrissat B."/>
            <person name="Kohler A."/>
            <person name="Grigoriev I.V."/>
            <person name="Martin F.M."/>
            <person name="Hacquard S."/>
        </authorList>
    </citation>
    <scope>NUCLEOTIDE SEQUENCE</scope>
    <source>
        <strain evidence="4">MPI-CAGE-CH-0235</strain>
    </source>
</reference>
<feature type="coiled-coil region" evidence="2">
    <location>
        <begin position="82"/>
        <end position="109"/>
    </location>
</feature>
<dbReference type="SUPFAM" id="SSF101233">
    <property type="entry name" value="PWI domain"/>
    <property type="match status" value="1"/>
</dbReference>
<evidence type="ECO:0000256" key="1">
    <source>
        <dbReference type="ARBA" id="ARBA00022664"/>
    </source>
</evidence>
<protein>
    <submittedName>
        <fullName evidence="4">PWI domain-containing protein</fullName>
    </submittedName>
</protein>
<dbReference type="EMBL" id="JAGPNK010000006">
    <property type="protein sequence ID" value="KAH7319960.1"/>
    <property type="molecule type" value="Genomic_DNA"/>
</dbReference>
<name>A0A8K0SQJ0_9HYPO</name>
<dbReference type="Pfam" id="PF01480">
    <property type="entry name" value="PWI"/>
    <property type="match status" value="1"/>
</dbReference>
<feature type="domain" description="PWI" evidence="3">
    <location>
        <begin position="1"/>
        <end position="87"/>
    </location>
</feature>
<dbReference type="PROSITE" id="PS51025">
    <property type="entry name" value="PWI"/>
    <property type="match status" value="1"/>
</dbReference>
<keyword evidence="2" id="KW-0175">Coiled coil</keyword>
<dbReference type="GO" id="GO:0005681">
    <property type="term" value="C:spliceosomal complex"/>
    <property type="evidence" value="ECO:0007669"/>
    <property type="project" value="TreeGrafter"/>
</dbReference>
<organism evidence="4 5">
    <name type="scientific">Stachybotrys elegans</name>
    <dbReference type="NCBI Taxonomy" id="80388"/>
    <lineage>
        <taxon>Eukaryota</taxon>
        <taxon>Fungi</taxon>
        <taxon>Dikarya</taxon>
        <taxon>Ascomycota</taxon>
        <taxon>Pezizomycotina</taxon>
        <taxon>Sordariomycetes</taxon>
        <taxon>Hypocreomycetidae</taxon>
        <taxon>Hypocreales</taxon>
        <taxon>Stachybotryaceae</taxon>
        <taxon>Stachybotrys</taxon>
    </lineage>
</organism>
<dbReference type="PANTHER" id="PTHR23148:SF0">
    <property type="entry name" value="SERINE_ARGININE REPETITIVE MATRIX PROTEIN 1"/>
    <property type="match status" value="1"/>
</dbReference>
<keyword evidence="5" id="KW-1185">Reference proteome</keyword>
<evidence type="ECO:0000256" key="2">
    <source>
        <dbReference type="SAM" id="Coils"/>
    </source>
</evidence>
<dbReference type="GO" id="GO:0006397">
    <property type="term" value="P:mRNA processing"/>
    <property type="evidence" value="ECO:0007669"/>
    <property type="project" value="UniProtKB-KW"/>
</dbReference>
<dbReference type="GO" id="GO:0048024">
    <property type="term" value="P:regulation of mRNA splicing, via spliceosome"/>
    <property type="evidence" value="ECO:0007669"/>
    <property type="project" value="TreeGrafter"/>
</dbReference>
<dbReference type="Gene3D" id="1.20.1390.10">
    <property type="entry name" value="PWI domain"/>
    <property type="match status" value="1"/>
</dbReference>
<dbReference type="OrthoDB" id="163257at2759"/>
<dbReference type="Proteomes" id="UP000813444">
    <property type="component" value="Unassembled WGS sequence"/>
</dbReference>
<evidence type="ECO:0000313" key="5">
    <source>
        <dbReference type="Proteomes" id="UP000813444"/>
    </source>
</evidence>
<accession>A0A8K0SQJ0</accession>
<dbReference type="PANTHER" id="PTHR23148">
    <property type="entry name" value="SERINE/ARGININE REGULATED NUCLEAR MATRIX PROTEIN"/>
    <property type="match status" value="1"/>
</dbReference>
<evidence type="ECO:0000259" key="3">
    <source>
        <dbReference type="PROSITE" id="PS51025"/>
    </source>
</evidence>
<dbReference type="InterPro" id="IPR052225">
    <property type="entry name" value="Ser/Arg_repetitive_matrix"/>
</dbReference>
<dbReference type="GO" id="GO:0003723">
    <property type="term" value="F:RNA binding"/>
    <property type="evidence" value="ECO:0007669"/>
    <property type="project" value="TreeGrafter"/>
</dbReference>
<proteinExistence type="predicted"/>
<dbReference type="SMART" id="SM00311">
    <property type="entry name" value="PWI"/>
    <property type="match status" value="1"/>
</dbReference>
<keyword evidence="1" id="KW-0507">mRNA processing</keyword>
<gene>
    <name evidence="4" type="ORF">B0I35DRAFT_460278</name>
</gene>